<gene>
    <name evidence="1" type="ORF">FM114_16005</name>
</gene>
<dbReference type="AlphaFoldDB" id="A0A1R4KM66"/>
<organism evidence="1 2">
    <name type="scientific">Luteococcus japonicus LSP_Lj1</name>
    <dbReference type="NCBI Taxonomy" id="1255658"/>
    <lineage>
        <taxon>Bacteria</taxon>
        <taxon>Bacillati</taxon>
        <taxon>Actinomycetota</taxon>
        <taxon>Actinomycetes</taxon>
        <taxon>Propionibacteriales</taxon>
        <taxon>Propionibacteriaceae</taxon>
        <taxon>Luteococcus</taxon>
    </lineage>
</organism>
<accession>A0A1R4KM66</accession>
<keyword evidence="2" id="KW-1185">Reference proteome</keyword>
<dbReference type="EMBL" id="FUKQ01000063">
    <property type="protein sequence ID" value="SJN45471.1"/>
    <property type="molecule type" value="Genomic_DNA"/>
</dbReference>
<evidence type="ECO:0000313" key="2">
    <source>
        <dbReference type="Proteomes" id="UP000188342"/>
    </source>
</evidence>
<dbReference type="RefSeq" id="WP_094766137.1">
    <property type="nucleotide sequence ID" value="NZ_FUKQ01000063.1"/>
</dbReference>
<reference evidence="1 2" key="1">
    <citation type="submission" date="2017-02" db="EMBL/GenBank/DDBJ databases">
        <authorList>
            <person name="Peterson S.W."/>
        </authorList>
    </citation>
    <scope>NUCLEOTIDE SEQUENCE [LARGE SCALE GENOMIC DNA]</scope>
    <source>
        <strain evidence="1 2">LSP_Lj1</strain>
    </source>
</reference>
<evidence type="ECO:0000313" key="1">
    <source>
        <dbReference type="EMBL" id="SJN45471.1"/>
    </source>
</evidence>
<dbReference type="STRING" id="1255658.FM114_16005"/>
<dbReference type="Proteomes" id="UP000188342">
    <property type="component" value="Unassembled WGS sequence"/>
</dbReference>
<protein>
    <recommendedName>
        <fullName evidence="3">Barstar (barnase inhibitor) domain-containing protein</fullName>
    </recommendedName>
</protein>
<sequence>MSHPFTPVDVPEKRVVAELSEDLVESLARVGEAVGLEGSAGLDELTDHLAALTEPTTLVLVGWQRMAFAEPGAWAALRAVLERAADADENFVVLHGPISRDGNAAL</sequence>
<evidence type="ECO:0008006" key="3">
    <source>
        <dbReference type="Google" id="ProtNLM"/>
    </source>
</evidence>
<name>A0A1R4KM66_9ACTN</name>
<proteinExistence type="predicted"/>